<dbReference type="Proteomes" id="UP001189429">
    <property type="component" value="Unassembled WGS sequence"/>
</dbReference>
<dbReference type="InterPro" id="IPR016181">
    <property type="entry name" value="Acyl_CoA_acyltransferase"/>
</dbReference>
<gene>
    <name evidence="2" type="ORF">PCOR1329_LOCUS44069</name>
</gene>
<feature type="compositionally biased region" description="Low complexity" evidence="1">
    <location>
        <begin position="131"/>
        <end position="150"/>
    </location>
</feature>
<feature type="region of interest" description="Disordered" evidence="1">
    <location>
        <begin position="190"/>
        <end position="212"/>
    </location>
</feature>
<dbReference type="SUPFAM" id="SSF55729">
    <property type="entry name" value="Acyl-CoA N-acyltransferases (Nat)"/>
    <property type="match status" value="1"/>
</dbReference>
<name>A0ABN9U0U8_9DINO</name>
<comment type="caution">
    <text evidence="2">The sequence shown here is derived from an EMBL/GenBank/DDBJ whole genome shotgun (WGS) entry which is preliminary data.</text>
</comment>
<accession>A0ABN9U0U8</accession>
<keyword evidence="3" id="KW-1185">Reference proteome</keyword>
<organism evidence="2 3">
    <name type="scientific">Prorocentrum cordatum</name>
    <dbReference type="NCBI Taxonomy" id="2364126"/>
    <lineage>
        <taxon>Eukaryota</taxon>
        <taxon>Sar</taxon>
        <taxon>Alveolata</taxon>
        <taxon>Dinophyceae</taxon>
        <taxon>Prorocentrales</taxon>
        <taxon>Prorocentraceae</taxon>
        <taxon>Prorocentrum</taxon>
    </lineage>
</organism>
<sequence>MRRGTELLLPVGPMGVLLVVRSHGSPRGLLDLVGLRAAPALLTCGGVFVCAASLLLLREASAAAVPPAEHPLCHWLPALHRLLSSASSHRRSEQLEARAGSATAQGGLAQWFLAPLLGLLRSRRRRLSAGSCRESDSAAAASSGDGPSDGLDLRTEVGSLRLARKEPPFPDPCPVAVASSLRAWIQDARRESRAPSAAGRPQRQHEQRPGKEELQQLGKQFLFGALSISREELPSETVQVFVHRKRMLAHKERFILLHFYSNNLTEGKPKGKECGFLYFEAASGTLHGFHIGSEHRGRGLVKLMLTYYVLFCREFDLPALDTSRNKKPIFAKLYHDMGYEPLCIDFPFLFFSGRMSSKVTGGQAIEGSNLASHWVLPLPPVDPAWASASKRKEGTQWEGNTLWNISRQSARSQGFEILDAPHEFAAEGLSECDGLKLYAKTSWRLQDTRALRRRESFLERASRRGTCIMYWRESKKERVANGCGIRGATLYGC</sequence>
<evidence type="ECO:0008006" key="4">
    <source>
        <dbReference type="Google" id="ProtNLM"/>
    </source>
</evidence>
<reference evidence="2" key="1">
    <citation type="submission" date="2023-10" db="EMBL/GenBank/DDBJ databases">
        <authorList>
            <person name="Chen Y."/>
            <person name="Shah S."/>
            <person name="Dougan E. K."/>
            <person name="Thang M."/>
            <person name="Chan C."/>
        </authorList>
    </citation>
    <scope>NUCLEOTIDE SEQUENCE [LARGE SCALE GENOMIC DNA]</scope>
</reference>
<feature type="region of interest" description="Disordered" evidence="1">
    <location>
        <begin position="131"/>
        <end position="153"/>
    </location>
</feature>
<evidence type="ECO:0000313" key="2">
    <source>
        <dbReference type="EMBL" id="CAK0852113.1"/>
    </source>
</evidence>
<feature type="compositionally biased region" description="Basic and acidic residues" evidence="1">
    <location>
        <begin position="203"/>
        <end position="212"/>
    </location>
</feature>
<evidence type="ECO:0000313" key="3">
    <source>
        <dbReference type="Proteomes" id="UP001189429"/>
    </source>
</evidence>
<evidence type="ECO:0000256" key="1">
    <source>
        <dbReference type="SAM" id="MobiDB-lite"/>
    </source>
</evidence>
<proteinExistence type="predicted"/>
<protein>
    <recommendedName>
        <fullName evidence="4">N-acetyltransferase domain-containing protein</fullName>
    </recommendedName>
</protein>
<dbReference type="EMBL" id="CAUYUJ010015294">
    <property type="protein sequence ID" value="CAK0852113.1"/>
    <property type="molecule type" value="Genomic_DNA"/>
</dbReference>